<dbReference type="EC" id="2.7.1.172" evidence="1"/>
<accession>A0A0A2W009</accession>
<dbReference type="PANTHER" id="PTHR12149:SF8">
    <property type="entry name" value="PROTEIN-RIBULOSAMINE 3-KINASE"/>
    <property type="match status" value="1"/>
</dbReference>
<dbReference type="Proteomes" id="UP000030106">
    <property type="component" value="Unassembled WGS sequence"/>
</dbReference>
<gene>
    <name evidence="3" type="ORF">BBAD15_g2288</name>
</gene>
<dbReference type="SUPFAM" id="SSF56112">
    <property type="entry name" value="Protein kinase-like (PK-like)"/>
    <property type="match status" value="1"/>
</dbReference>
<dbReference type="GO" id="GO:0102193">
    <property type="term" value="F:protein-ribulosamine 3-kinase activity"/>
    <property type="evidence" value="ECO:0007669"/>
    <property type="project" value="UniProtKB-EC"/>
</dbReference>
<dbReference type="InterPro" id="IPR016477">
    <property type="entry name" value="Fructo-/Ketosamine-3-kinase"/>
</dbReference>
<evidence type="ECO:0000256" key="1">
    <source>
        <dbReference type="ARBA" id="ARBA00011961"/>
    </source>
</evidence>
<comment type="caution">
    <text evidence="3">The sequence shown here is derived from an EMBL/GenBank/DDBJ whole genome shotgun (WGS) entry which is preliminary data.</text>
</comment>
<dbReference type="Pfam" id="PF03881">
    <property type="entry name" value="Fructosamin_kin"/>
    <property type="match status" value="1"/>
</dbReference>
<evidence type="ECO:0000313" key="3">
    <source>
        <dbReference type="EMBL" id="KGQ11962.1"/>
    </source>
</evidence>
<dbReference type="PANTHER" id="PTHR12149">
    <property type="entry name" value="FRUCTOSAMINE 3 KINASE-RELATED PROTEIN"/>
    <property type="match status" value="1"/>
</dbReference>
<dbReference type="InterPro" id="IPR011009">
    <property type="entry name" value="Kinase-like_dom_sf"/>
</dbReference>
<dbReference type="OrthoDB" id="5772781at2759"/>
<dbReference type="Gene3D" id="3.90.1200.10">
    <property type="match status" value="1"/>
</dbReference>
<keyword evidence="3" id="KW-0808">Transferase</keyword>
<dbReference type="EMBL" id="ANFO01000157">
    <property type="protein sequence ID" value="KGQ11962.1"/>
    <property type="molecule type" value="Genomic_DNA"/>
</dbReference>
<evidence type="ECO:0000313" key="4">
    <source>
        <dbReference type="Proteomes" id="UP000030106"/>
    </source>
</evidence>
<keyword evidence="3" id="KW-0418">Kinase</keyword>
<proteinExistence type="predicted"/>
<dbReference type="GO" id="GO:0016301">
    <property type="term" value="F:kinase activity"/>
    <property type="evidence" value="ECO:0007669"/>
    <property type="project" value="UniProtKB-KW"/>
</dbReference>
<reference evidence="3 4" key="1">
    <citation type="submission" date="2012-10" db="EMBL/GenBank/DDBJ databases">
        <title>Genome sequencing and analysis of entomopathogenic fungi Beauveria bassiana D1-5.</title>
        <authorList>
            <person name="Li Q."/>
            <person name="Wang L."/>
            <person name="Zhang Z."/>
            <person name="Wang Q."/>
            <person name="Ren J."/>
            <person name="Wang M."/>
            <person name="Xu W."/>
            <person name="Wang J."/>
            <person name="Lu Y."/>
            <person name="Du Q."/>
            <person name="Sun Z."/>
        </authorList>
    </citation>
    <scope>NUCLEOTIDE SEQUENCE [LARGE SCALE GENOMIC DNA]</scope>
    <source>
        <strain evidence="3 4">D1-5</strain>
    </source>
</reference>
<protein>
    <recommendedName>
        <fullName evidence="1">protein-ribulosamine 3-kinase</fullName>
        <ecNumber evidence="1">2.7.1.172</ecNumber>
    </recommendedName>
</protein>
<organism evidence="3 4">
    <name type="scientific">Beauveria bassiana D1-5</name>
    <dbReference type="NCBI Taxonomy" id="1245745"/>
    <lineage>
        <taxon>Eukaryota</taxon>
        <taxon>Fungi</taxon>
        <taxon>Dikarya</taxon>
        <taxon>Ascomycota</taxon>
        <taxon>Pezizomycotina</taxon>
        <taxon>Sordariomycetes</taxon>
        <taxon>Hypocreomycetidae</taxon>
        <taxon>Hypocreales</taxon>
        <taxon>Cordycipitaceae</taxon>
        <taxon>Beauveria</taxon>
    </lineage>
</organism>
<dbReference type="HOGENOM" id="CLU_597146_0_0_1"/>
<sequence length="458" mass="51757">MDYETLDAAILAALPGDHESMSGQWSTGLRIDVLDGDNEKSYFVKVIEREEFVGMAEAEYEGQKAIAAVIPDNAVKPVAWGYYAGTKSKAWFMAEYSNFRARAPPLEQLLPIIKQMHQRSISPTCQFGFHVTSYYGPQPMIVDWTDNWEEFWVREFRSGLRYVERMRGHDPELFKITEQFIEKVASRLLRPLQTGGRSIKPSLCHGNLCDENIQFNVDTHQPVIFDPCSFYGHHEMDFQCLKGYQCIIGQNFVDLYKVKVGASKPIEDFEDRVALYAIRNDLMLASMCPQWASLIDKAKADMKRLLEKYPDGLRYYMGGLEPTIASLPDTPPATPLRAQPPTQIASKGDIPPQLNYRRYTWRRRVTARGVARLSDGLRFLANRPRESSAAVRRGAGQTLLSRKARNEADIHTLSDSLSERSSRSTIFLEQYGVSSLAAGLPYMLFGVASTMAEMCAGT</sequence>
<evidence type="ECO:0000256" key="2">
    <source>
        <dbReference type="ARBA" id="ARBA00048655"/>
    </source>
</evidence>
<dbReference type="AlphaFoldDB" id="A0A0A2W009"/>
<name>A0A0A2W009_BEABA</name>
<comment type="catalytic activity">
    <reaction evidence="2">
        <text>N(6)-D-ribulosyl-L-lysyl-[protein] + ATP = N(6)-(3-O-phospho-D-ribulosyl)-L-lysyl-[protein] + ADP + H(+)</text>
        <dbReference type="Rhea" id="RHEA:48432"/>
        <dbReference type="Rhea" id="RHEA-COMP:12103"/>
        <dbReference type="Rhea" id="RHEA-COMP:12104"/>
        <dbReference type="ChEBI" id="CHEBI:15378"/>
        <dbReference type="ChEBI" id="CHEBI:30616"/>
        <dbReference type="ChEBI" id="CHEBI:90418"/>
        <dbReference type="ChEBI" id="CHEBI:90420"/>
        <dbReference type="ChEBI" id="CHEBI:456216"/>
        <dbReference type="EC" id="2.7.1.172"/>
    </reaction>
    <physiologicalReaction direction="left-to-right" evidence="2">
        <dbReference type="Rhea" id="RHEA:48433"/>
    </physiologicalReaction>
</comment>